<name>A0A382I239_9ZZZZ</name>
<dbReference type="AlphaFoldDB" id="A0A382I239"/>
<feature type="non-terminal residue" evidence="1">
    <location>
        <position position="47"/>
    </location>
</feature>
<protein>
    <submittedName>
        <fullName evidence="1">Uncharacterized protein</fullName>
    </submittedName>
</protein>
<gene>
    <name evidence="1" type="ORF">METZ01_LOCUS246223</name>
</gene>
<reference evidence="1" key="1">
    <citation type="submission" date="2018-05" db="EMBL/GenBank/DDBJ databases">
        <authorList>
            <person name="Lanie J.A."/>
            <person name="Ng W.-L."/>
            <person name="Kazmierczak K.M."/>
            <person name="Andrzejewski T.M."/>
            <person name="Davidsen T.M."/>
            <person name="Wayne K.J."/>
            <person name="Tettelin H."/>
            <person name="Glass J.I."/>
            <person name="Rusch D."/>
            <person name="Podicherti R."/>
            <person name="Tsui H.-C.T."/>
            <person name="Winkler M.E."/>
        </authorList>
    </citation>
    <scope>NUCLEOTIDE SEQUENCE</scope>
</reference>
<evidence type="ECO:0000313" key="1">
    <source>
        <dbReference type="EMBL" id="SVB93369.1"/>
    </source>
</evidence>
<sequence length="47" mass="5191">MDGLVTASISTRPNQTGYSLTLFGDYDTYRNPLSEIFRNSWDGSSVG</sequence>
<accession>A0A382I239</accession>
<organism evidence="1">
    <name type="scientific">marine metagenome</name>
    <dbReference type="NCBI Taxonomy" id="408172"/>
    <lineage>
        <taxon>unclassified sequences</taxon>
        <taxon>metagenomes</taxon>
        <taxon>ecological metagenomes</taxon>
    </lineage>
</organism>
<proteinExistence type="predicted"/>
<dbReference type="EMBL" id="UINC01064571">
    <property type="protein sequence ID" value="SVB93369.1"/>
    <property type="molecule type" value="Genomic_DNA"/>
</dbReference>